<accession>A0A4R1Q475</accession>
<keyword evidence="5 7" id="KW-1133">Transmembrane helix</keyword>
<evidence type="ECO:0000256" key="6">
    <source>
        <dbReference type="ARBA" id="ARBA00023136"/>
    </source>
</evidence>
<feature type="transmembrane region" description="Helical" evidence="7">
    <location>
        <begin position="353"/>
        <end position="375"/>
    </location>
</feature>
<dbReference type="PANTHER" id="PTHR42865:SF7">
    <property type="entry name" value="PROTON_GLUTAMATE-ASPARTATE SYMPORTER"/>
    <property type="match status" value="1"/>
</dbReference>
<dbReference type="RefSeq" id="WP_132077224.1">
    <property type="nucleotide sequence ID" value="NZ_SLUI01000003.1"/>
</dbReference>
<evidence type="ECO:0000256" key="3">
    <source>
        <dbReference type="ARBA" id="ARBA00022475"/>
    </source>
</evidence>
<evidence type="ECO:0000256" key="4">
    <source>
        <dbReference type="ARBA" id="ARBA00022692"/>
    </source>
</evidence>
<evidence type="ECO:0000313" key="9">
    <source>
        <dbReference type="Proteomes" id="UP000295063"/>
    </source>
</evidence>
<reference evidence="8 9" key="1">
    <citation type="submission" date="2019-03" db="EMBL/GenBank/DDBJ databases">
        <title>Genomic Encyclopedia of Type Strains, Phase IV (KMG-IV): sequencing the most valuable type-strain genomes for metagenomic binning, comparative biology and taxonomic classification.</title>
        <authorList>
            <person name="Goeker M."/>
        </authorList>
    </citation>
    <scope>NUCLEOTIDE SEQUENCE [LARGE SCALE GENOMIC DNA]</scope>
    <source>
        <strain evidence="8 9">DSM 15969</strain>
    </source>
</reference>
<dbReference type="EMBL" id="SLUI01000003">
    <property type="protein sequence ID" value="TCL38842.1"/>
    <property type="molecule type" value="Genomic_DNA"/>
</dbReference>
<keyword evidence="4 7" id="KW-0812">Transmembrane</keyword>
<proteinExistence type="predicted"/>
<evidence type="ECO:0000256" key="7">
    <source>
        <dbReference type="SAM" id="Phobius"/>
    </source>
</evidence>
<evidence type="ECO:0000256" key="2">
    <source>
        <dbReference type="ARBA" id="ARBA00022448"/>
    </source>
</evidence>
<keyword evidence="2" id="KW-0813">Transport</keyword>
<feature type="transmembrane region" description="Helical" evidence="7">
    <location>
        <begin position="255"/>
        <end position="276"/>
    </location>
</feature>
<feature type="transmembrane region" description="Helical" evidence="7">
    <location>
        <begin position="14"/>
        <end position="35"/>
    </location>
</feature>
<name>A0A4R1Q475_9FIRM</name>
<gene>
    <name evidence="8" type="ORF">EV210_103326</name>
</gene>
<evidence type="ECO:0000256" key="1">
    <source>
        <dbReference type="ARBA" id="ARBA00004651"/>
    </source>
</evidence>
<feature type="transmembrane region" description="Helical" evidence="7">
    <location>
        <begin position="326"/>
        <end position="347"/>
    </location>
</feature>
<keyword evidence="3" id="KW-1003">Cell membrane</keyword>
<comment type="caution">
    <text evidence="8">The sequence shown here is derived from an EMBL/GenBank/DDBJ whole genome shotgun (WGS) entry which is preliminary data.</text>
</comment>
<organism evidence="8 9">
    <name type="scientific">Anaerospora hongkongensis</name>
    <dbReference type="NCBI Taxonomy" id="244830"/>
    <lineage>
        <taxon>Bacteria</taxon>
        <taxon>Bacillati</taxon>
        <taxon>Bacillota</taxon>
        <taxon>Negativicutes</taxon>
        <taxon>Selenomonadales</taxon>
        <taxon>Sporomusaceae</taxon>
        <taxon>Anaerospora</taxon>
    </lineage>
</organism>
<evidence type="ECO:0000256" key="5">
    <source>
        <dbReference type="ARBA" id="ARBA00022989"/>
    </source>
</evidence>
<dbReference type="InterPro" id="IPR036458">
    <property type="entry name" value="Na:dicarbo_symporter_sf"/>
</dbReference>
<feature type="transmembrane region" description="Helical" evidence="7">
    <location>
        <begin position="182"/>
        <end position="208"/>
    </location>
</feature>
<evidence type="ECO:0000313" key="8">
    <source>
        <dbReference type="EMBL" id="TCL38842.1"/>
    </source>
</evidence>
<dbReference type="InterPro" id="IPR001991">
    <property type="entry name" value="Na-dicarboxylate_symporter"/>
</dbReference>
<keyword evidence="9" id="KW-1185">Reference proteome</keyword>
<dbReference type="Pfam" id="PF00375">
    <property type="entry name" value="SDF"/>
    <property type="match status" value="1"/>
</dbReference>
<comment type="subcellular location">
    <subcellularLocation>
        <location evidence="1">Cell membrane</location>
        <topology evidence="1">Multi-pass membrane protein</topology>
    </subcellularLocation>
</comment>
<dbReference type="GO" id="GO:0015293">
    <property type="term" value="F:symporter activity"/>
    <property type="evidence" value="ECO:0007669"/>
    <property type="project" value="UniProtKB-KW"/>
</dbReference>
<dbReference type="Proteomes" id="UP000295063">
    <property type="component" value="Unassembled WGS sequence"/>
</dbReference>
<feature type="transmembrane region" description="Helical" evidence="7">
    <location>
        <begin position="80"/>
        <end position="100"/>
    </location>
</feature>
<feature type="transmembrane region" description="Helical" evidence="7">
    <location>
        <begin position="41"/>
        <end position="59"/>
    </location>
</feature>
<keyword evidence="6 7" id="KW-0472">Membrane</keyword>
<feature type="transmembrane region" description="Helical" evidence="7">
    <location>
        <begin position="144"/>
        <end position="161"/>
    </location>
</feature>
<dbReference type="OrthoDB" id="9768885at2"/>
<sequence>MFDWYRKMKLANKIFLAMILGSVVGMVAGPVAVQLKWIGDIWLNMLKMIIVPIVIFTVVQGITSMESPKALGRMAFRVTSYYIITTALAVLVGVGVAKFMQPGLGFVFEKGGKIAEVPKLVDFKTFFLAMFSDNMFASFTKGDILQVLVIAILIGVAIVFMPREKGQPVRAWFNSMSQLFMAVVGVIMDISPVGIFCLMASALGTYGLGFMGTMSKLIGAFYVACAVQAFAVYIPTVWLFASWSPIEFLKRMNESLVFAISACSSTAAIPINIRIAKEEFKVKDVSADFMIPFGTQINHDGSAIMLAVVIGFCMQAVGMDFTAEHLIQMVLLGVVVSMGGGGIPAAGVVKLMIVAQAFNVPLEIVAIVGSLYRLFDMGTTALNVIGDVAGVIIVDKFEKNTETLSNMG</sequence>
<dbReference type="PANTHER" id="PTHR42865">
    <property type="entry name" value="PROTON/GLUTAMATE-ASPARTATE SYMPORTER"/>
    <property type="match status" value="1"/>
</dbReference>
<dbReference type="PRINTS" id="PR00173">
    <property type="entry name" value="EDTRNSPORT"/>
</dbReference>
<protein>
    <submittedName>
        <fullName evidence="8">Na+/H+-dicarboxylate symporter</fullName>
    </submittedName>
</protein>
<dbReference type="SUPFAM" id="SSF118215">
    <property type="entry name" value="Proton glutamate symport protein"/>
    <property type="match status" value="1"/>
</dbReference>
<feature type="transmembrane region" description="Helical" evidence="7">
    <location>
        <begin position="220"/>
        <end position="243"/>
    </location>
</feature>
<dbReference type="Gene3D" id="1.10.3860.10">
    <property type="entry name" value="Sodium:dicarboxylate symporter"/>
    <property type="match status" value="1"/>
</dbReference>
<dbReference type="AlphaFoldDB" id="A0A4R1Q475"/>
<dbReference type="GO" id="GO:0005886">
    <property type="term" value="C:plasma membrane"/>
    <property type="evidence" value="ECO:0007669"/>
    <property type="project" value="UniProtKB-SubCell"/>
</dbReference>
<feature type="transmembrane region" description="Helical" evidence="7">
    <location>
        <begin position="296"/>
        <end position="314"/>
    </location>
</feature>